<evidence type="ECO:0000256" key="7">
    <source>
        <dbReference type="PROSITE-ProRule" id="PRU01360"/>
    </source>
</evidence>
<dbReference type="InterPro" id="IPR012910">
    <property type="entry name" value="Plug_dom"/>
</dbReference>
<keyword evidence="6 7" id="KW-0998">Cell outer membrane</keyword>
<evidence type="ECO:0000256" key="4">
    <source>
        <dbReference type="ARBA" id="ARBA00022692"/>
    </source>
</evidence>
<dbReference type="InterPro" id="IPR039426">
    <property type="entry name" value="TonB-dep_rcpt-like"/>
</dbReference>
<dbReference type="Gene3D" id="2.170.130.10">
    <property type="entry name" value="TonB-dependent receptor, plug domain"/>
    <property type="match status" value="1"/>
</dbReference>
<accession>E4T1K2</accession>
<dbReference type="SUPFAM" id="SSF49464">
    <property type="entry name" value="Carboxypeptidase regulatory domain-like"/>
    <property type="match status" value="1"/>
</dbReference>
<dbReference type="Gene3D" id="2.40.170.20">
    <property type="entry name" value="TonB-dependent receptor, beta-barrel domain"/>
    <property type="match status" value="1"/>
</dbReference>
<keyword evidence="10" id="KW-0675">Receptor</keyword>
<dbReference type="NCBIfam" id="TIGR04057">
    <property type="entry name" value="SusC_RagA_signa"/>
    <property type="match status" value="1"/>
</dbReference>
<dbReference type="KEGG" id="ppn:Palpr_0436"/>
<evidence type="ECO:0000313" key="11">
    <source>
        <dbReference type="Proteomes" id="UP000008718"/>
    </source>
</evidence>
<evidence type="ECO:0000256" key="2">
    <source>
        <dbReference type="ARBA" id="ARBA00022448"/>
    </source>
</evidence>
<keyword evidence="5 7" id="KW-0472">Membrane</keyword>
<dbReference type="SUPFAM" id="SSF56935">
    <property type="entry name" value="Porins"/>
    <property type="match status" value="1"/>
</dbReference>
<dbReference type="HOGENOM" id="CLU_004317_1_0_10"/>
<reference evidence="10 11" key="2">
    <citation type="journal article" date="2011" name="Stand. Genomic Sci.">
        <title>Complete genome sequence of Paludibacter propionicigenes type strain (WB4).</title>
        <authorList>
            <person name="Gronow S."/>
            <person name="Munk C."/>
            <person name="Lapidus A."/>
            <person name="Nolan M."/>
            <person name="Lucas S."/>
            <person name="Hammon N."/>
            <person name="Deshpande S."/>
            <person name="Cheng J.F."/>
            <person name="Tapia R."/>
            <person name="Han C."/>
            <person name="Goodwin L."/>
            <person name="Pitluck S."/>
            <person name="Liolios K."/>
            <person name="Ivanova N."/>
            <person name="Mavromatis K."/>
            <person name="Mikhailova N."/>
            <person name="Pati A."/>
            <person name="Chen A."/>
            <person name="Palaniappan K."/>
            <person name="Land M."/>
            <person name="Hauser L."/>
            <person name="Chang Y.J."/>
            <person name="Jeffries C.D."/>
            <person name="Brambilla E."/>
            <person name="Rohde M."/>
            <person name="Goker M."/>
            <person name="Detter J.C."/>
            <person name="Woyke T."/>
            <person name="Bristow J."/>
            <person name="Eisen J.A."/>
            <person name="Markowitz V."/>
            <person name="Hugenholtz P."/>
            <person name="Kyrpides N.C."/>
            <person name="Klenk H.P."/>
        </authorList>
    </citation>
    <scope>NUCLEOTIDE SEQUENCE [LARGE SCALE GENOMIC DNA]</scope>
    <source>
        <strain evidence="11">DSM 17365 / JCM 13257 / WB4</strain>
    </source>
</reference>
<dbReference type="InterPro" id="IPR023996">
    <property type="entry name" value="TonB-dep_OMP_SusC/RagA"/>
</dbReference>
<dbReference type="PROSITE" id="PS52016">
    <property type="entry name" value="TONB_DEPENDENT_REC_3"/>
    <property type="match status" value="1"/>
</dbReference>
<dbReference type="eggNOG" id="COG1629">
    <property type="taxonomic scope" value="Bacteria"/>
</dbReference>
<evidence type="ECO:0000256" key="3">
    <source>
        <dbReference type="ARBA" id="ARBA00022452"/>
    </source>
</evidence>
<evidence type="ECO:0000256" key="5">
    <source>
        <dbReference type="ARBA" id="ARBA00023136"/>
    </source>
</evidence>
<dbReference type="Gene3D" id="2.60.40.1120">
    <property type="entry name" value="Carboxypeptidase-like, regulatory domain"/>
    <property type="match status" value="1"/>
</dbReference>
<keyword evidence="8" id="KW-0732">Signal</keyword>
<evidence type="ECO:0000256" key="8">
    <source>
        <dbReference type="SAM" id="SignalP"/>
    </source>
</evidence>
<keyword evidence="4 7" id="KW-0812">Transmembrane</keyword>
<gene>
    <name evidence="10" type="ordered locus">Palpr_0436</name>
</gene>
<dbReference type="Pfam" id="PF07715">
    <property type="entry name" value="Plug"/>
    <property type="match status" value="1"/>
</dbReference>
<comment type="similarity">
    <text evidence="7">Belongs to the TonB-dependent receptor family.</text>
</comment>
<keyword evidence="2 7" id="KW-0813">Transport</keyword>
<dbReference type="Pfam" id="PF13715">
    <property type="entry name" value="CarbopepD_reg_2"/>
    <property type="match status" value="1"/>
</dbReference>
<dbReference type="EMBL" id="CP002345">
    <property type="protein sequence ID" value="ADQ78596.1"/>
    <property type="molecule type" value="Genomic_DNA"/>
</dbReference>
<evidence type="ECO:0000256" key="6">
    <source>
        <dbReference type="ARBA" id="ARBA00023237"/>
    </source>
</evidence>
<name>E4T1K2_PALPW</name>
<comment type="subcellular location">
    <subcellularLocation>
        <location evidence="1 7">Cell outer membrane</location>
        <topology evidence="1 7">Multi-pass membrane protein</topology>
    </subcellularLocation>
</comment>
<reference key="1">
    <citation type="submission" date="2010-11" db="EMBL/GenBank/DDBJ databases">
        <title>The complete genome of Paludibacter propionicigenes DSM 17365.</title>
        <authorList>
            <consortium name="US DOE Joint Genome Institute (JGI-PGF)"/>
            <person name="Lucas S."/>
            <person name="Copeland A."/>
            <person name="Lapidus A."/>
            <person name="Bruce D."/>
            <person name="Goodwin L."/>
            <person name="Pitluck S."/>
            <person name="Kyrpides N."/>
            <person name="Mavromatis K."/>
            <person name="Ivanova N."/>
            <person name="Munk A.C."/>
            <person name="Brettin T."/>
            <person name="Detter J.C."/>
            <person name="Han C."/>
            <person name="Tapia R."/>
            <person name="Land M."/>
            <person name="Hauser L."/>
            <person name="Markowitz V."/>
            <person name="Cheng J.-F."/>
            <person name="Hugenholtz P."/>
            <person name="Woyke T."/>
            <person name="Wu D."/>
            <person name="Gronow S."/>
            <person name="Wellnitz S."/>
            <person name="Brambilla E."/>
            <person name="Klenk H.-P."/>
            <person name="Eisen J.A."/>
        </authorList>
    </citation>
    <scope>NUCLEOTIDE SEQUENCE</scope>
    <source>
        <strain>WB4</strain>
    </source>
</reference>
<dbReference type="GO" id="GO:0009279">
    <property type="term" value="C:cell outer membrane"/>
    <property type="evidence" value="ECO:0007669"/>
    <property type="project" value="UniProtKB-SubCell"/>
</dbReference>
<organism evidence="10 11">
    <name type="scientific">Paludibacter propionicigenes (strain DSM 17365 / JCM 13257 / WB4)</name>
    <dbReference type="NCBI Taxonomy" id="694427"/>
    <lineage>
        <taxon>Bacteria</taxon>
        <taxon>Pseudomonadati</taxon>
        <taxon>Bacteroidota</taxon>
        <taxon>Bacteroidia</taxon>
        <taxon>Bacteroidales</taxon>
        <taxon>Paludibacteraceae</taxon>
        <taxon>Paludibacter</taxon>
    </lineage>
</organism>
<feature type="domain" description="TonB-dependent receptor plug" evidence="9">
    <location>
        <begin position="135"/>
        <end position="241"/>
    </location>
</feature>
<evidence type="ECO:0000313" key="10">
    <source>
        <dbReference type="EMBL" id="ADQ78596.1"/>
    </source>
</evidence>
<dbReference type="Proteomes" id="UP000008718">
    <property type="component" value="Chromosome"/>
</dbReference>
<feature type="chain" id="PRO_5003187504" evidence="8">
    <location>
        <begin position="40"/>
        <end position="1048"/>
    </location>
</feature>
<dbReference type="STRING" id="694427.Palpr_0436"/>
<dbReference type="InterPro" id="IPR008969">
    <property type="entry name" value="CarboxyPept-like_regulatory"/>
</dbReference>
<dbReference type="InterPro" id="IPR037066">
    <property type="entry name" value="Plug_dom_sf"/>
</dbReference>
<keyword evidence="11" id="KW-1185">Reference proteome</keyword>
<dbReference type="InterPro" id="IPR023997">
    <property type="entry name" value="TonB-dep_OMP_SusC/RagA_CS"/>
</dbReference>
<dbReference type="FunFam" id="2.170.130.10:FF:000003">
    <property type="entry name" value="SusC/RagA family TonB-linked outer membrane protein"/>
    <property type="match status" value="1"/>
</dbReference>
<sequence length="1048" mass="116439">MENINKISLIKFFLMSKKKIKLTSILLLSMLFMSSVVLAQGKHVVKGSVLDETNQPLIGATVVVKNVKNTGVITDVDGKFTINVPDGQNTLVVSYIGYNSQDVSVTGKNNITVRLADNTVNMDEVVVVGYGQQKKASVVGSITQTTGDKLTRTGGVSSLGAALTGNLPGVSTMQTTSKPGEEDPQIIIRGISSWNNSSPLVLVDGIERSMSSVDINSVESISVLKDASATAVYGVKGANGVILITTKRGVEGKAKIDVGFSSTMKVPGKLPGKYDAYDAMEIKNNIVEYEMSTIPNSWNYIRPQSFIDNYRNQTTQEQKERYPNIDWQKEMFKDYAMSYNANINISGGTKFVKYFAAMDYVHEGDITRIFPNDRGYDVSYGYNRANTRANLDFNITNSTKFKVNLFGSYGAKSAPGYVIREDYLWAGAYGLPANVFYPKYSDGTWGYCPTNGVSAPNSEANLANGGEATTTTTRLTTDFALNQDLGMLLKGLSANLTVSLDNSFIENNRGITDMYVTVRQKYIDPVTGIPQYASTNDANTNFDFYPTISWSNNGGGMDGNSTYRNLNYQAQLLYNGRFGDHNVTAMGNFQRRQYATGAMVQSLREDWVFRTTYNYKGKYFAEYNGAYNGSEKFASKNRFGFFSSGAIGWMLSEEKFMKDLTFLDMLKLRATYGEIGDDSSGNRWLYQDVWNNSTSQAFMTNTLSENSPYKYNTQTQIGNPNIGWEKVTKRNIGTDFSFFKNLIAGSVDVFKDNRSNIIMNGNTRSVPSYFGMTPPTANLGKTEVHGYEIDLRLSKNLNRNLRLWGNFSMTHAVSKVIDQDDPALLADYLKKAGFPVNQVTSTISHGYYNTWDQLYGSTAFDVNDSKIPGNYRIVDFNSDGVINATTDKAPYAYPTNPENTYNATIGVDWKGFSAFVQFYGVNNVSRYIGDISFGFNYLDLAYKEGSYWTKSNTNADTPNPRVNNTALSDASWGTRYMYDGSYIRLKNAEISYTLDSKAVKSFGLQSLRIFVNGNDLFLWTKTPDDREVNGGTSYPLVKRFNLGLKVTL</sequence>
<dbReference type="AlphaFoldDB" id="E4T1K2"/>
<dbReference type="NCBIfam" id="TIGR04056">
    <property type="entry name" value="OMP_RagA_SusC"/>
    <property type="match status" value="1"/>
</dbReference>
<evidence type="ECO:0000256" key="1">
    <source>
        <dbReference type="ARBA" id="ARBA00004571"/>
    </source>
</evidence>
<dbReference type="FunFam" id="2.60.40.1120:FF:000003">
    <property type="entry name" value="Outer membrane protein Omp121"/>
    <property type="match status" value="1"/>
</dbReference>
<protein>
    <submittedName>
        <fullName evidence="10">TonB-dependent receptor plug</fullName>
    </submittedName>
</protein>
<evidence type="ECO:0000259" key="9">
    <source>
        <dbReference type="Pfam" id="PF07715"/>
    </source>
</evidence>
<proteinExistence type="inferred from homology"/>
<keyword evidence="3 7" id="KW-1134">Transmembrane beta strand</keyword>
<dbReference type="InterPro" id="IPR036942">
    <property type="entry name" value="Beta-barrel_TonB_sf"/>
</dbReference>
<feature type="signal peptide" evidence="8">
    <location>
        <begin position="1"/>
        <end position="39"/>
    </location>
</feature>